<evidence type="ECO:0000256" key="6">
    <source>
        <dbReference type="ARBA" id="ARBA00022989"/>
    </source>
</evidence>
<keyword evidence="5 8" id="KW-0812">Transmembrane</keyword>
<evidence type="ECO:0000256" key="5">
    <source>
        <dbReference type="ARBA" id="ARBA00022692"/>
    </source>
</evidence>
<dbReference type="GO" id="GO:0055085">
    <property type="term" value="P:transmembrane transport"/>
    <property type="evidence" value="ECO:0007669"/>
    <property type="project" value="TreeGrafter"/>
</dbReference>
<reference evidence="9 10" key="1">
    <citation type="journal article" date="2005" name="Int. J. Syst. Evol. Microbiol.">
        <title>Halobacillus yeomjeoni sp. nov., isolated from a marine solar saltern in Korea.</title>
        <authorList>
            <person name="Yoon J.H."/>
            <person name="Kang S.J."/>
            <person name="Lee C.H."/>
            <person name="Oh H.W."/>
            <person name="Oh T.K."/>
        </authorList>
    </citation>
    <scope>NUCLEOTIDE SEQUENCE [LARGE SCALE GENOMIC DNA]</scope>
    <source>
        <strain evidence="9 10">KCTC 3957</strain>
    </source>
</reference>
<dbReference type="InterPro" id="IPR002549">
    <property type="entry name" value="AI-2E-like"/>
</dbReference>
<evidence type="ECO:0000256" key="7">
    <source>
        <dbReference type="ARBA" id="ARBA00023136"/>
    </source>
</evidence>
<evidence type="ECO:0000256" key="2">
    <source>
        <dbReference type="ARBA" id="ARBA00009773"/>
    </source>
</evidence>
<accession>A0A931MUZ9</accession>
<feature type="transmembrane region" description="Helical" evidence="8">
    <location>
        <begin position="310"/>
        <end position="337"/>
    </location>
</feature>
<protein>
    <submittedName>
        <fullName evidence="9">AI-2E family transporter</fullName>
    </submittedName>
</protein>
<keyword evidence="3" id="KW-0813">Transport</keyword>
<keyword evidence="4" id="KW-1003">Cell membrane</keyword>
<evidence type="ECO:0000313" key="9">
    <source>
        <dbReference type="EMBL" id="MBH0230503.1"/>
    </source>
</evidence>
<dbReference type="Proteomes" id="UP000614490">
    <property type="component" value="Unassembled WGS sequence"/>
</dbReference>
<feature type="transmembrane region" description="Helical" evidence="8">
    <location>
        <begin position="274"/>
        <end position="290"/>
    </location>
</feature>
<evidence type="ECO:0000256" key="3">
    <source>
        <dbReference type="ARBA" id="ARBA00022448"/>
    </source>
</evidence>
<organism evidence="9 10">
    <name type="scientific">Halobacillus yeomjeoni</name>
    <dbReference type="NCBI Taxonomy" id="311194"/>
    <lineage>
        <taxon>Bacteria</taxon>
        <taxon>Bacillati</taxon>
        <taxon>Bacillota</taxon>
        <taxon>Bacilli</taxon>
        <taxon>Bacillales</taxon>
        <taxon>Bacillaceae</taxon>
        <taxon>Halobacillus</taxon>
    </lineage>
</organism>
<feature type="transmembrane region" description="Helical" evidence="8">
    <location>
        <begin position="210"/>
        <end position="235"/>
    </location>
</feature>
<feature type="transmembrane region" description="Helical" evidence="8">
    <location>
        <begin position="66"/>
        <end position="91"/>
    </location>
</feature>
<feature type="transmembrane region" description="Helical" evidence="8">
    <location>
        <begin position="7"/>
        <end position="27"/>
    </location>
</feature>
<keyword evidence="7 8" id="KW-0472">Membrane</keyword>
<sequence length="359" mass="40329">MIHKRWFQTIVAAILVSLLILLLHEIQFFFAPIWTYIGAIALPLIGGGILFYISRPVLQFLEGYKVNRILAILIVFLLYIVAGFIVVQFIAPIAQQQFTRLINNLPRMIDMFGETITYWQQNQDIIPSQFDSTIQNVIENLQKYLQDASKIIINVISQLIGFVFALVLVPFFLFFMLKDGDKLVPFIKQFLGKRTGNSFEKLAHSVDRTLNAFILGQMTVSIVVGLLLLVGYLIIGLHYSLTLALFAMFMNVIPFVGPFLAVIPAILVAFFQDPILAVWVAVIMVIAQQIEGNFVSPNVMGKALNIHPLTIITLILAAGSIAGFIGLIFAIPAYAVIKTVITHFYHEWLDSRNTPDQTQ</sequence>
<name>A0A931MUZ9_9BACI</name>
<dbReference type="PANTHER" id="PTHR21716">
    <property type="entry name" value="TRANSMEMBRANE PROTEIN"/>
    <property type="match status" value="1"/>
</dbReference>
<dbReference type="PANTHER" id="PTHR21716:SF53">
    <property type="entry name" value="PERMEASE PERM-RELATED"/>
    <property type="match status" value="1"/>
</dbReference>
<dbReference type="EMBL" id="JADZSC010000002">
    <property type="protein sequence ID" value="MBH0230503.1"/>
    <property type="molecule type" value="Genomic_DNA"/>
</dbReference>
<keyword evidence="6 8" id="KW-1133">Transmembrane helix</keyword>
<feature type="transmembrane region" description="Helical" evidence="8">
    <location>
        <begin position="33"/>
        <end position="54"/>
    </location>
</feature>
<evidence type="ECO:0000256" key="8">
    <source>
        <dbReference type="SAM" id="Phobius"/>
    </source>
</evidence>
<dbReference type="GO" id="GO:0005886">
    <property type="term" value="C:plasma membrane"/>
    <property type="evidence" value="ECO:0007669"/>
    <property type="project" value="UniProtKB-SubCell"/>
</dbReference>
<dbReference type="RefSeq" id="WP_197317134.1">
    <property type="nucleotide sequence ID" value="NZ_JADZSC010000002.1"/>
</dbReference>
<feature type="transmembrane region" description="Helical" evidence="8">
    <location>
        <begin position="241"/>
        <end position="267"/>
    </location>
</feature>
<dbReference type="AlphaFoldDB" id="A0A931MUZ9"/>
<feature type="transmembrane region" description="Helical" evidence="8">
    <location>
        <begin position="151"/>
        <end position="177"/>
    </location>
</feature>
<comment type="subcellular location">
    <subcellularLocation>
        <location evidence="1">Cell membrane</location>
        <topology evidence="1">Multi-pass membrane protein</topology>
    </subcellularLocation>
</comment>
<comment type="similarity">
    <text evidence="2">Belongs to the autoinducer-2 exporter (AI-2E) (TC 2.A.86) family.</text>
</comment>
<evidence type="ECO:0000313" key="10">
    <source>
        <dbReference type="Proteomes" id="UP000614490"/>
    </source>
</evidence>
<proteinExistence type="inferred from homology"/>
<dbReference type="Pfam" id="PF01594">
    <property type="entry name" value="AI-2E_transport"/>
    <property type="match status" value="1"/>
</dbReference>
<gene>
    <name evidence="9" type="ORF">H0267_09795</name>
</gene>
<evidence type="ECO:0000256" key="1">
    <source>
        <dbReference type="ARBA" id="ARBA00004651"/>
    </source>
</evidence>
<evidence type="ECO:0000256" key="4">
    <source>
        <dbReference type="ARBA" id="ARBA00022475"/>
    </source>
</evidence>
<comment type="caution">
    <text evidence="9">The sequence shown here is derived from an EMBL/GenBank/DDBJ whole genome shotgun (WGS) entry which is preliminary data.</text>
</comment>
<keyword evidence="10" id="KW-1185">Reference proteome</keyword>